<protein>
    <recommendedName>
        <fullName evidence="3">Tetratricopeptide repeat protein</fullName>
    </recommendedName>
</protein>
<sequence length="40" mass="4594">MGRERFSEARQAVDRGLAIDPKNVELLELRPLIEQSLKQS</sequence>
<dbReference type="Proteomes" id="UP000069205">
    <property type="component" value="Chromosome"/>
</dbReference>
<proteinExistence type="predicted"/>
<dbReference type="KEGG" id="nmv:NITMOv2_0134"/>
<evidence type="ECO:0000313" key="1">
    <source>
        <dbReference type="EMBL" id="ALA56574.1"/>
    </source>
</evidence>
<evidence type="ECO:0008006" key="3">
    <source>
        <dbReference type="Google" id="ProtNLM"/>
    </source>
</evidence>
<keyword evidence="2" id="KW-1185">Reference proteome</keyword>
<dbReference type="SUPFAM" id="SSF48452">
    <property type="entry name" value="TPR-like"/>
    <property type="match status" value="1"/>
</dbReference>
<evidence type="ECO:0000313" key="2">
    <source>
        <dbReference type="Proteomes" id="UP000069205"/>
    </source>
</evidence>
<gene>
    <name evidence="1" type="ORF">NITMOv2_0134</name>
</gene>
<dbReference type="InterPro" id="IPR011990">
    <property type="entry name" value="TPR-like_helical_dom_sf"/>
</dbReference>
<accession>A0A0K2G6U0</accession>
<dbReference type="AlphaFoldDB" id="A0A0K2G6U0"/>
<reference evidence="1 2" key="1">
    <citation type="journal article" date="2015" name="Proc. Natl. Acad. Sci. U.S.A.">
        <title>Expanded metabolic versatility of ubiquitous nitrite-oxidizing bacteria from the genus Nitrospira.</title>
        <authorList>
            <person name="Koch H."/>
            <person name="Lucker S."/>
            <person name="Albertsen M."/>
            <person name="Kitzinger K."/>
            <person name="Herbold C."/>
            <person name="Spieck E."/>
            <person name="Nielsen P.H."/>
            <person name="Wagner M."/>
            <person name="Daims H."/>
        </authorList>
    </citation>
    <scope>NUCLEOTIDE SEQUENCE [LARGE SCALE GENOMIC DNA]</scope>
    <source>
        <strain evidence="1 2">NSP M-1</strain>
    </source>
</reference>
<name>A0A0K2G6U0_NITMO</name>
<dbReference type="Gene3D" id="1.25.40.10">
    <property type="entry name" value="Tetratricopeptide repeat domain"/>
    <property type="match status" value="1"/>
</dbReference>
<organism evidence="1 2">
    <name type="scientific">Nitrospira moscoviensis</name>
    <dbReference type="NCBI Taxonomy" id="42253"/>
    <lineage>
        <taxon>Bacteria</taxon>
        <taxon>Pseudomonadati</taxon>
        <taxon>Nitrospirota</taxon>
        <taxon>Nitrospiria</taxon>
        <taxon>Nitrospirales</taxon>
        <taxon>Nitrospiraceae</taxon>
        <taxon>Nitrospira</taxon>
    </lineage>
</organism>
<dbReference type="EMBL" id="CP011801">
    <property type="protein sequence ID" value="ALA56574.1"/>
    <property type="molecule type" value="Genomic_DNA"/>
</dbReference>